<feature type="transmembrane region" description="Helical" evidence="13">
    <location>
        <begin position="6"/>
        <end position="27"/>
    </location>
</feature>
<organism evidence="14 15">
    <name type="scientific">Pedobacter jamesrossensis</name>
    <dbReference type="NCBI Taxonomy" id="1908238"/>
    <lineage>
        <taxon>Bacteria</taxon>
        <taxon>Pseudomonadati</taxon>
        <taxon>Bacteroidota</taxon>
        <taxon>Sphingobacteriia</taxon>
        <taxon>Sphingobacteriales</taxon>
        <taxon>Sphingobacteriaceae</taxon>
        <taxon>Pedobacter</taxon>
    </lineage>
</organism>
<comment type="caution">
    <text evidence="14">The sequence shown here is derived from an EMBL/GenBank/DDBJ whole genome shotgun (WGS) entry which is preliminary data.</text>
</comment>
<evidence type="ECO:0000313" key="14">
    <source>
        <dbReference type="EMBL" id="MFC4197215.1"/>
    </source>
</evidence>
<feature type="transmembrane region" description="Helical" evidence="13">
    <location>
        <begin position="96"/>
        <end position="114"/>
    </location>
</feature>
<evidence type="ECO:0000256" key="9">
    <source>
        <dbReference type="ARBA" id="ARBA00023588"/>
    </source>
</evidence>
<reference evidence="15" key="1">
    <citation type="journal article" date="2019" name="Int. J. Syst. Evol. Microbiol.">
        <title>The Global Catalogue of Microorganisms (GCM) 10K type strain sequencing project: providing services to taxonomists for standard genome sequencing and annotation.</title>
        <authorList>
            <consortium name="The Broad Institute Genomics Platform"/>
            <consortium name="The Broad Institute Genome Sequencing Center for Infectious Disease"/>
            <person name="Wu L."/>
            <person name="Ma J."/>
        </authorList>
    </citation>
    <scope>NUCLEOTIDE SEQUENCE [LARGE SCALE GENOMIC DNA]</scope>
    <source>
        <strain evidence="15">CCM 8689</strain>
    </source>
</reference>
<comment type="subcellular location">
    <subcellularLocation>
        <location evidence="1">Cell membrane</location>
        <topology evidence="1">Single-pass membrane protein</topology>
    </subcellularLocation>
</comment>
<dbReference type="Proteomes" id="UP001595792">
    <property type="component" value="Unassembled WGS sequence"/>
</dbReference>
<sequence>MMSTYLTFSISISVISWIVGMAVNAILRKTEFYEKKLSNLNFVENKKLNKIIGIGIFKWIVKNTFFKFFNQKLKLKKKIKENDLNKLRSEMTISEIDHLIGFVFVSIFALAKFYNFNFLFGFTIMIVNVLMNLYPSLLQQENKRRINKLINKTVINKVFA</sequence>
<dbReference type="InterPro" id="IPR044021">
    <property type="entry name" value="CrtO"/>
</dbReference>
<evidence type="ECO:0000256" key="6">
    <source>
        <dbReference type="ARBA" id="ARBA00022989"/>
    </source>
</evidence>
<proteinExistence type="inferred from homology"/>
<evidence type="ECO:0000256" key="3">
    <source>
        <dbReference type="ARBA" id="ARBA00022679"/>
    </source>
</evidence>
<keyword evidence="8" id="KW-0012">Acyltransferase</keyword>
<evidence type="ECO:0000256" key="4">
    <source>
        <dbReference type="ARBA" id="ARBA00022692"/>
    </source>
</evidence>
<evidence type="ECO:0000256" key="13">
    <source>
        <dbReference type="SAM" id="Phobius"/>
    </source>
</evidence>
<keyword evidence="7 13" id="KW-0472">Membrane</keyword>
<dbReference type="Pfam" id="PF18927">
    <property type="entry name" value="CrtO"/>
    <property type="match status" value="1"/>
</dbReference>
<keyword evidence="2" id="KW-1003">Cell membrane</keyword>
<evidence type="ECO:0000313" key="15">
    <source>
        <dbReference type="Proteomes" id="UP001595792"/>
    </source>
</evidence>
<dbReference type="EMBL" id="JBHSBY010000107">
    <property type="protein sequence ID" value="MFC4197215.1"/>
    <property type="molecule type" value="Genomic_DNA"/>
</dbReference>
<accession>A0ABV8NN13</accession>
<comment type="pathway">
    <text evidence="9">Carotenoid biosynthesis; staphyloxanthin biosynthesis; staphyloxanthin from farnesyl diphosphate: step 5/5.</text>
</comment>
<comment type="similarity">
    <text evidence="10">Belongs to the acyltransferase CrtO family.</text>
</comment>
<keyword evidence="3" id="KW-0808">Transferase</keyword>
<evidence type="ECO:0000256" key="11">
    <source>
        <dbReference type="ARBA" id="ARBA00023667"/>
    </source>
</evidence>
<keyword evidence="6 13" id="KW-1133">Transmembrane helix</keyword>
<keyword evidence="5" id="KW-0732">Signal</keyword>
<gene>
    <name evidence="14" type="ORF">ACFOUY_10945</name>
</gene>
<evidence type="ECO:0000256" key="1">
    <source>
        <dbReference type="ARBA" id="ARBA00004162"/>
    </source>
</evidence>
<name>A0ABV8NN13_9SPHI</name>
<evidence type="ECO:0000256" key="8">
    <source>
        <dbReference type="ARBA" id="ARBA00023315"/>
    </source>
</evidence>
<keyword evidence="15" id="KW-1185">Reference proteome</keyword>
<evidence type="ECO:0000256" key="10">
    <source>
        <dbReference type="ARBA" id="ARBA00023603"/>
    </source>
</evidence>
<dbReference type="RefSeq" id="WP_378960634.1">
    <property type="nucleotide sequence ID" value="NZ_JBHRXC010000016.1"/>
</dbReference>
<evidence type="ECO:0000256" key="2">
    <source>
        <dbReference type="ARBA" id="ARBA00022475"/>
    </source>
</evidence>
<evidence type="ECO:0000256" key="12">
    <source>
        <dbReference type="ARBA" id="ARBA00025324"/>
    </source>
</evidence>
<keyword evidence="4 13" id="KW-0812">Transmembrane</keyword>
<protein>
    <recommendedName>
        <fullName evidence="11">Glycosyl-4,4'-diaponeurosporenoate acyltransferase</fullName>
    </recommendedName>
</protein>
<comment type="function">
    <text evidence="12">Catalyzes the acylation of glycosyl-4,4'-diaponeurosporenoate, i.e. the esterification of glucose at the C6'' position with the carboxyl group of the C(15) fatty acid 12-methyltetradecanoic acid, to yield staphyloxanthin. This is the last step in the biosynthesis of this orange pigment, present in most staphylococci strains.</text>
</comment>
<feature type="transmembrane region" description="Helical" evidence="13">
    <location>
        <begin position="120"/>
        <end position="138"/>
    </location>
</feature>
<evidence type="ECO:0000256" key="7">
    <source>
        <dbReference type="ARBA" id="ARBA00023136"/>
    </source>
</evidence>
<evidence type="ECO:0000256" key="5">
    <source>
        <dbReference type="ARBA" id="ARBA00022729"/>
    </source>
</evidence>